<dbReference type="GO" id="GO:0016853">
    <property type="term" value="F:isomerase activity"/>
    <property type="evidence" value="ECO:0007669"/>
    <property type="project" value="UniProtKB-KW"/>
</dbReference>
<dbReference type="Proteomes" id="UP000594778">
    <property type="component" value="Chromosome"/>
</dbReference>
<sequence>MQTTPLPVPAHPALPPIGCNGRGVQRSSRHQPIGLQELPIREQFRLVSEAGAFDCFDRLPLRMQMAEYEAAIAEFNLPVHTASWFYRLGEDEALLADNLRICQAMGARCHNIMTFKHHRDGHVLDDAEITDHYLRVYDDAMSLGVEPSFELHVNMWTEDFLRVREVARRVQAHGVPFHFTLDYSHVNFKIGNPAEQELSGVREMVERGELVLDPFEPGSLCEQWLDMGIVRWAQLRAAGPNQPPNLWHRNEDGGHGRGIQYPMLRPGPGEWHSPWHAYLLEPSKEAIRKVLAYHHAHPHSPLRHLTTEFINLPDYGLGAGYDLLAQNVAAARFMRQTWDEICARPAVQASCKGAS</sequence>
<dbReference type="EMBL" id="CP065668">
    <property type="protein sequence ID" value="QPS10551.1"/>
    <property type="molecule type" value="Genomic_DNA"/>
</dbReference>
<name>A0A7T2S7W8_DELAC</name>
<dbReference type="SUPFAM" id="SSF51658">
    <property type="entry name" value="Xylose isomerase-like"/>
    <property type="match status" value="1"/>
</dbReference>
<dbReference type="Gene3D" id="3.20.20.150">
    <property type="entry name" value="Divalent-metal-dependent TIM barrel enzymes"/>
    <property type="match status" value="1"/>
</dbReference>
<accession>A0A7T2S7W8</accession>
<dbReference type="InterPro" id="IPR036237">
    <property type="entry name" value="Xyl_isomerase-like_sf"/>
</dbReference>
<proteinExistence type="predicted"/>
<evidence type="ECO:0000313" key="1">
    <source>
        <dbReference type="EMBL" id="QPS10551.1"/>
    </source>
</evidence>
<dbReference type="AlphaFoldDB" id="A0A7T2S7W8"/>
<reference evidence="1 2" key="1">
    <citation type="submission" date="2020-12" db="EMBL/GenBank/DDBJ databases">
        <title>FDA dAtabase for Regulatory Grade micrObial Sequences (FDA-ARGOS): Supporting development and validation of Infectious Disease Dx tests.</title>
        <authorList>
            <person name="Sproer C."/>
            <person name="Gronow S."/>
            <person name="Severitt S."/>
            <person name="Schroder I."/>
            <person name="Tallon L."/>
            <person name="Sadzewicz L."/>
            <person name="Zhao X."/>
            <person name="Boylan J."/>
            <person name="Ott S."/>
            <person name="Bowen H."/>
            <person name="Vavikolanu K."/>
            <person name="Mehta A."/>
            <person name="Aluvathingal J."/>
            <person name="Nadendla S."/>
            <person name="Lowell S."/>
            <person name="Myers T."/>
            <person name="Yan Y."/>
            <person name="Sichtig H."/>
        </authorList>
    </citation>
    <scope>NUCLEOTIDE SEQUENCE [LARGE SCALE GENOMIC DNA]</scope>
    <source>
        <strain evidence="1 2">FDAARGOS_909</strain>
    </source>
</reference>
<keyword evidence="1" id="KW-0413">Isomerase</keyword>
<gene>
    <name evidence="1" type="ORF">I6G66_11390</name>
</gene>
<organism evidence="1 2">
    <name type="scientific">Delftia acidovorans</name>
    <name type="common">Pseudomonas acidovorans</name>
    <name type="synonym">Comamonas acidovorans</name>
    <dbReference type="NCBI Taxonomy" id="80866"/>
    <lineage>
        <taxon>Bacteria</taxon>
        <taxon>Pseudomonadati</taxon>
        <taxon>Pseudomonadota</taxon>
        <taxon>Betaproteobacteria</taxon>
        <taxon>Burkholderiales</taxon>
        <taxon>Comamonadaceae</taxon>
        <taxon>Delftia</taxon>
    </lineage>
</organism>
<dbReference type="RefSeq" id="WP_183020981.1">
    <property type="nucleotide sequence ID" value="NZ_CP065668.1"/>
</dbReference>
<protein>
    <submittedName>
        <fullName evidence="1">Xylose isomerase</fullName>
    </submittedName>
</protein>
<evidence type="ECO:0000313" key="2">
    <source>
        <dbReference type="Proteomes" id="UP000594778"/>
    </source>
</evidence>